<sequence length="264" mass="29604">MFTSIRILLLSLSFLHLGNEPTVMPDDAKWADNPVIAHRGAWKKNALPENSIASLREAIRLGCFGSEFDVHLTKDDMIVVNHDPKFMGMDIAASNYPELLAQKLPNGESIPTAEAYLREGITQKKTKLIYEIKASSAGKERTLELTKRSVELVKSLHAGKWVDYISFDYDACKLVRQLDPKASVSYLTGDKSPEQLKADGISGFDYHFSVLEKQPGWIAAARQMKLSTNAWTVNDSTVMRSLLEQKIDYITTNEPELLFSLIQP</sequence>
<gene>
    <name evidence="2" type="ORF">FPE01S_01_16770</name>
</gene>
<dbReference type="Gene3D" id="3.20.20.190">
    <property type="entry name" value="Phosphatidylinositol (PI) phosphodiesterase"/>
    <property type="match status" value="1"/>
</dbReference>
<dbReference type="AlphaFoldDB" id="A0A0E9MY53"/>
<dbReference type="PROSITE" id="PS51704">
    <property type="entry name" value="GP_PDE"/>
    <property type="match status" value="1"/>
</dbReference>
<dbReference type="STRING" id="1220578.FPE01S_01_16770"/>
<keyword evidence="3" id="KW-1185">Reference proteome</keyword>
<dbReference type="PANTHER" id="PTHR46211">
    <property type="entry name" value="GLYCEROPHOSPHORYL DIESTER PHOSPHODIESTERASE"/>
    <property type="match status" value="1"/>
</dbReference>
<organism evidence="2 3">
    <name type="scientific">Flavihumibacter petaseus NBRC 106054</name>
    <dbReference type="NCBI Taxonomy" id="1220578"/>
    <lineage>
        <taxon>Bacteria</taxon>
        <taxon>Pseudomonadati</taxon>
        <taxon>Bacteroidota</taxon>
        <taxon>Chitinophagia</taxon>
        <taxon>Chitinophagales</taxon>
        <taxon>Chitinophagaceae</taxon>
        <taxon>Flavihumibacter</taxon>
    </lineage>
</organism>
<protein>
    <submittedName>
        <fullName evidence="2">Putative glycerophosphoryl diester phosphodiesterase</fullName>
    </submittedName>
</protein>
<feature type="domain" description="GP-PDE" evidence="1">
    <location>
        <begin position="33"/>
        <end position="262"/>
    </location>
</feature>
<dbReference type="RefSeq" id="WP_217998178.1">
    <property type="nucleotide sequence ID" value="NZ_BBWV01000001.1"/>
</dbReference>
<evidence type="ECO:0000313" key="2">
    <source>
        <dbReference type="EMBL" id="GAO42662.1"/>
    </source>
</evidence>
<comment type="caution">
    <text evidence="2">The sequence shown here is derived from an EMBL/GenBank/DDBJ whole genome shotgun (WGS) entry which is preliminary data.</text>
</comment>
<reference evidence="2 3" key="1">
    <citation type="submission" date="2015-04" db="EMBL/GenBank/DDBJ databases">
        <title>Whole genome shotgun sequence of Flavihumibacter petaseus NBRC 106054.</title>
        <authorList>
            <person name="Miyazawa S."/>
            <person name="Hosoyama A."/>
            <person name="Hashimoto M."/>
            <person name="Noguchi M."/>
            <person name="Tsuchikane K."/>
            <person name="Ohji S."/>
            <person name="Yamazoe A."/>
            <person name="Ichikawa N."/>
            <person name="Kimura A."/>
            <person name="Fujita N."/>
        </authorList>
    </citation>
    <scope>NUCLEOTIDE SEQUENCE [LARGE SCALE GENOMIC DNA]</scope>
    <source>
        <strain evidence="2 3">NBRC 106054</strain>
    </source>
</reference>
<dbReference type="PANTHER" id="PTHR46211:SF1">
    <property type="entry name" value="GLYCEROPHOSPHODIESTER PHOSPHODIESTERASE, CYTOPLASMIC"/>
    <property type="match status" value="1"/>
</dbReference>
<dbReference type="InterPro" id="IPR030395">
    <property type="entry name" value="GP_PDE_dom"/>
</dbReference>
<accession>A0A0E9MY53</accession>
<dbReference type="GO" id="GO:0008081">
    <property type="term" value="F:phosphoric diester hydrolase activity"/>
    <property type="evidence" value="ECO:0007669"/>
    <property type="project" value="InterPro"/>
</dbReference>
<evidence type="ECO:0000313" key="3">
    <source>
        <dbReference type="Proteomes" id="UP000033121"/>
    </source>
</evidence>
<evidence type="ECO:0000259" key="1">
    <source>
        <dbReference type="PROSITE" id="PS51704"/>
    </source>
</evidence>
<dbReference type="EMBL" id="BBWV01000001">
    <property type="protein sequence ID" value="GAO42662.1"/>
    <property type="molecule type" value="Genomic_DNA"/>
</dbReference>
<dbReference type="GO" id="GO:0006629">
    <property type="term" value="P:lipid metabolic process"/>
    <property type="evidence" value="ECO:0007669"/>
    <property type="project" value="InterPro"/>
</dbReference>
<dbReference type="Proteomes" id="UP000033121">
    <property type="component" value="Unassembled WGS sequence"/>
</dbReference>
<proteinExistence type="predicted"/>
<name>A0A0E9MY53_9BACT</name>
<dbReference type="SUPFAM" id="SSF51695">
    <property type="entry name" value="PLC-like phosphodiesterases"/>
    <property type="match status" value="1"/>
</dbReference>
<dbReference type="Pfam" id="PF03009">
    <property type="entry name" value="GDPD"/>
    <property type="match status" value="1"/>
</dbReference>
<dbReference type="InterPro" id="IPR017946">
    <property type="entry name" value="PLC-like_Pdiesterase_TIM-brl"/>
</dbReference>